<sequence length="545" mass="57059">MRVHEKRENVPQGFVKTDTAPSSQVLSLRLALVQNNPQGLEDALYSVSTPSSPKYKQYLSKEEVEAFVAPKQESLDLVNEWLSQNGLTATKASPAGDWLQVNVTVEKANSLFDAEFATFKHLSTDTDTVRTLEYSIPASLQGHLDFVHPTIIFPTSLNRKPVVAIPLPKVKSVVADANLTSNAVPSSCSTTVTPACLQAMYGIPTTLATQSSNKIAVTGYIDQYPQKSDLKSFLASLRKDLSSSTTFTLETLDDGSDPQSSSDAGLEANLDVQYTIGVASGVPTVFISVGDDSNDGIFGFLDTANHLLAETTPPHVMTTSYGSDESDISRSLANNLCNAYAQLGARGTSVFFSSGDGGVSGSQSQSCTTFVPTFPSGCPYVTSVGATSGYPETSAAFSSGGFSNYWGVPSYQTSAHSTYLSALGSTNSGKYNASGRGFPDIAAAGHSVEIYHQGSAATVDGTSCSSPIFASIITLLNDELVAAGDSPLGFLNPFLYSTGLSALSDITTGDNPGCSTNGFPAKAGWDPVTGLGVPNYAALRTAAGL</sequence>
<evidence type="ECO:0000256" key="8">
    <source>
        <dbReference type="PROSITE-ProRule" id="PRU01032"/>
    </source>
</evidence>
<keyword evidence="6 8" id="KW-0106">Calcium</keyword>
<feature type="binding site" evidence="8">
    <location>
        <position position="526"/>
    </location>
    <ligand>
        <name>Ca(2+)</name>
        <dbReference type="ChEBI" id="CHEBI:29108"/>
    </ligand>
</feature>
<dbReference type="SUPFAM" id="SSF54897">
    <property type="entry name" value="Protease propeptides/inhibitors"/>
    <property type="match status" value="1"/>
</dbReference>
<reference evidence="10 11" key="1">
    <citation type="journal article" date="2012" name="New Phytol.">
        <title>Insight into trade-off between wood decay and parasitism from the genome of a fungal forest pathogen.</title>
        <authorList>
            <person name="Olson A."/>
            <person name="Aerts A."/>
            <person name="Asiegbu F."/>
            <person name="Belbahri L."/>
            <person name="Bouzid O."/>
            <person name="Broberg A."/>
            <person name="Canback B."/>
            <person name="Coutinho P.M."/>
            <person name="Cullen D."/>
            <person name="Dalman K."/>
            <person name="Deflorio G."/>
            <person name="van Diepen L.T."/>
            <person name="Dunand C."/>
            <person name="Duplessis S."/>
            <person name="Durling M."/>
            <person name="Gonthier P."/>
            <person name="Grimwood J."/>
            <person name="Fossdal C.G."/>
            <person name="Hansson D."/>
            <person name="Henrissat B."/>
            <person name="Hietala A."/>
            <person name="Himmelstrand K."/>
            <person name="Hoffmeister D."/>
            <person name="Hogberg N."/>
            <person name="James T.Y."/>
            <person name="Karlsson M."/>
            <person name="Kohler A."/>
            <person name="Kues U."/>
            <person name="Lee Y.H."/>
            <person name="Lin Y.C."/>
            <person name="Lind M."/>
            <person name="Lindquist E."/>
            <person name="Lombard V."/>
            <person name="Lucas S."/>
            <person name="Lunden K."/>
            <person name="Morin E."/>
            <person name="Murat C."/>
            <person name="Park J."/>
            <person name="Raffaello T."/>
            <person name="Rouze P."/>
            <person name="Salamov A."/>
            <person name="Schmutz J."/>
            <person name="Solheim H."/>
            <person name="Stahlberg J."/>
            <person name="Velez H."/>
            <person name="de Vries R.P."/>
            <person name="Wiebenga A."/>
            <person name="Woodward S."/>
            <person name="Yakovlev I."/>
            <person name="Garbelotto M."/>
            <person name="Martin F."/>
            <person name="Grigoriev I.V."/>
            <person name="Stenlid J."/>
        </authorList>
    </citation>
    <scope>NUCLEOTIDE SEQUENCE [LARGE SCALE GENOMIC DNA]</scope>
    <source>
        <strain evidence="10 11">TC 32-1</strain>
    </source>
</reference>
<proteinExistence type="predicted"/>
<feature type="active site" description="Charge relay system" evidence="8">
    <location>
        <position position="271"/>
    </location>
</feature>
<keyword evidence="2 8" id="KW-0645">Protease</keyword>
<dbReference type="KEGG" id="hir:HETIRDRAFT_127284"/>
<keyword evidence="4 8" id="KW-0378">Hydrolase</keyword>
<dbReference type="RefSeq" id="XP_009544953.1">
    <property type="nucleotide sequence ID" value="XM_009546658.1"/>
</dbReference>
<dbReference type="HOGENOM" id="CLU_013783_3_1_1"/>
<evidence type="ECO:0000256" key="4">
    <source>
        <dbReference type="ARBA" id="ARBA00022801"/>
    </source>
</evidence>
<comment type="subcellular location">
    <subcellularLocation>
        <location evidence="1">Secreted</location>
        <location evidence="1">Extracellular space</location>
    </subcellularLocation>
</comment>
<dbReference type="InterPro" id="IPR050819">
    <property type="entry name" value="Tripeptidyl-peptidase_I"/>
</dbReference>
<evidence type="ECO:0000256" key="5">
    <source>
        <dbReference type="ARBA" id="ARBA00022825"/>
    </source>
</evidence>
<dbReference type="GO" id="GO:0008240">
    <property type="term" value="F:tripeptidyl-peptidase activity"/>
    <property type="evidence" value="ECO:0007669"/>
    <property type="project" value="TreeGrafter"/>
</dbReference>
<dbReference type="PROSITE" id="PS51695">
    <property type="entry name" value="SEDOLISIN"/>
    <property type="match status" value="1"/>
</dbReference>
<dbReference type="Proteomes" id="UP000030671">
    <property type="component" value="Unassembled WGS sequence"/>
</dbReference>
<feature type="active site" description="Charge relay system" evidence="8">
    <location>
        <position position="463"/>
    </location>
</feature>
<feature type="domain" description="Peptidase S53" evidence="9">
    <location>
        <begin position="191"/>
        <end position="545"/>
    </location>
</feature>
<comment type="cofactor">
    <cofactor evidence="8">
        <name>Ca(2+)</name>
        <dbReference type="ChEBI" id="CHEBI:29108"/>
    </cofactor>
    <text evidence="8">Binds 1 Ca(2+) ion per subunit.</text>
</comment>
<dbReference type="SMART" id="SM00944">
    <property type="entry name" value="Pro-kuma_activ"/>
    <property type="match status" value="1"/>
</dbReference>
<protein>
    <submittedName>
        <fullName evidence="10">Serine protease S53</fullName>
    </submittedName>
</protein>
<dbReference type="InterPro" id="IPR036852">
    <property type="entry name" value="Peptidase_S8/S53_dom_sf"/>
</dbReference>
<dbReference type="GeneID" id="20666984"/>
<dbReference type="GO" id="GO:0006508">
    <property type="term" value="P:proteolysis"/>
    <property type="evidence" value="ECO:0007669"/>
    <property type="project" value="UniProtKB-KW"/>
</dbReference>
<dbReference type="GO" id="GO:0005576">
    <property type="term" value="C:extracellular region"/>
    <property type="evidence" value="ECO:0007669"/>
    <property type="project" value="UniProtKB-SubCell"/>
</dbReference>
<dbReference type="Gene3D" id="3.40.50.200">
    <property type="entry name" value="Peptidase S8/S53 domain"/>
    <property type="match status" value="1"/>
</dbReference>
<dbReference type="STRING" id="747525.W4KA29"/>
<dbReference type="SUPFAM" id="SSF52743">
    <property type="entry name" value="Subtilisin-like"/>
    <property type="match status" value="1"/>
</dbReference>
<dbReference type="GO" id="GO:0004252">
    <property type="term" value="F:serine-type endopeptidase activity"/>
    <property type="evidence" value="ECO:0007669"/>
    <property type="project" value="UniProtKB-UniRule"/>
</dbReference>
<feature type="active site" description="Charge relay system" evidence="8">
    <location>
        <position position="267"/>
    </location>
</feature>
<keyword evidence="5 8" id="KW-0720">Serine protease</keyword>
<dbReference type="InterPro" id="IPR015366">
    <property type="entry name" value="S53_propep"/>
</dbReference>
<evidence type="ECO:0000256" key="6">
    <source>
        <dbReference type="ARBA" id="ARBA00022837"/>
    </source>
</evidence>
<dbReference type="EMBL" id="KI925457">
    <property type="protein sequence ID" value="ETW82604.1"/>
    <property type="molecule type" value="Genomic_DNA"/>
</dbReference>
<evidence type="ECO:0000256" key="1">
    <source>
        <dbReference type="ARBA" id="ARBA00004239"/>
    </source>
</evidence>
<evidence type="ECO:0000256" key="2">
    <source>
        <dbReference type="ARBA" id="ARBA00022670"/>
    </source>
</evidence>
<name>W4KA29_HETIT</name>
<dbReference type="Pfam" id="PF09286">
    <property type="entry name" value="Pro-kuma_activ"/>
    <property type="match status" value="1"/>
</dbReference>
<evidence type="ECO:0000313" key="10">
    <source>
        <dbReference type="EMBL" id="ETW82604.1"/>
    </source>
</evidence>
<evidence type="ECO:0000256" key="3">
    <source>
        <dbReference type="ARBA" id="ARBA00022723"/>
    </source>
</evidence>
<dbReference type="AlphaFoldDB" id="W4KA29"/>
<evidence type="ECO:0000259" key="9">
    <source>
        <dbReference type="PROSITE" id="PS51695"/>
    </source>
</evidence>
<feature type="binding site" evidence="8">
    <location>
        <position position="524"/>
    </location>
    <ligand>
        <name>Ca(2+)</name>
        <dbReference type="ChEBI" id="CHEBI:29108"/>
    </ligand>
</feature>
<dbReference type="GO" id="GO:0046872">
    <property type="term" value="F:metal ion binding"/>
    <property type="evidence" value="ECO:0007669"/>
    <property type="project" value="UniProtKB-UniRule"/>
</dbReference>
<dbReference type="PANTHER" id="PTHR14218">
    <property type="entry name" value="PROTEASE S8 TRIPEPTIDYL PEPTIDASE I CLN2"/>
    <property type="match status" value="1"/>
</dbReference>
<feature type="binding site" evidence="8">
    <location>
        <position position="505"/>
    </location>
    <ligand>
        <name>Ca(2+)</name>
        <dbReference type="ChEBI" id="CHEBI:29108"/>
    </ligand>
</feature>
<keyword evidence="7" id="KW-0865">Zymogen</keyword>
<evidence type="ECO:0000256" key="7">
    <source>
        <dbReference type="ARBA" id="ARBA00023145"/>
    </source>
</evidence>
<feature type="binding site" evidence="8">
    <location>
        <position position="506"/>
    </location>
    <ligand>
        <name>Ca(2+)</name>
        <dbReference type="ChEBI" id="CHEBI:29108"/>
    </ligand>
</feature>
<evidence type="ECO:0000313" key="11">
    <source>
        <dbReference type="Proteomes" id="UP000030671"/>
    </source>
</evidence>
<gene>
    <name evidence="10" type="ORF">HETIRDRAFT_127284</name>
</gene>
<dbReference type="OrthoDB" id="409122at2759"/>
<dbReference type="eggNOG" id="ENOG502QR6D">
    <property type="taxonomic scope" value="Eukaryota"/>
</dbReference>
<dbReference type="PANTHER" id="PTHR14218:SF10">
    <property type="entry name" value="PEPTIDASE S53 DOMAIN-CONTAINING PROTEIN"/>
    <property type="match status" value="1"/>
</dbReference>
<dbReference type="CDD" id="cd11377">
    <property type="entry name" value="Pro-peptidase_S53"/>
    <property type="match status" value="1"/>
</dbReference>
<keyword evidence="3 8" id="KW-0479">Metal-binding</keyword>
<dbReference type="CDD" id="cd04056">
    <property type="entry name" value="Peptidases_S53"/>
    <property type="match status" value="1"/>
</dbReference>
<organism evidence="10 11">
    <name type="scientific">Heterobasidion irregulare (strain TC 32-1)</name>
    <dbReference type="NCBI Taxonomy" id="747525"/>
    <lineage>
        <taxon>Eukaryota</taxon>
        <taxon>Fungi</taxon>
        <taxon>Dikarya</taxon>
        <taxon>Basidiomycota</taxon>
        <taxon>Agaricomycotina</taxon>
        <taxon>Agaricomycetes</taxon>
        <taxon>Russulales</taxon>
        <taxon>Bondarzewiaceae</taxon>
        <taxon>Heterobasidion</taxon>
        <taxon>Heterobasidion annosum species complex</taxon>
    </lineage>
</organism>
<dbReference type="InParanoid" id="W4KA29"/>
<accession>W4KA29</accession>
<keyword evidence="11" id="KW-1185">Reference proteome</keyword>
<dbReference type="InterPro" id="IPR030400">
    <property type="entry name" value="Sedolisin_dom"/>
</dbReference>